<dbReference type="InterPro" id="IPR001223">
    <property type="entry name" value="Glyco_hydro18_cat"/>
</dbReference>
<dbReference type="Gene3D" id="3.20.20.80">
    <property type="entry name" value="Glycosidases"/>
    <property type="match status" value="3"/>
</dbReference>
<dbReference type="GO" id="GO:0005975">
    <property type="term" value="P:carbohydrate metabolic process"/>
    <property type="evidence" value="ECO:0007669"/>
    <property type="project" value="InterPro"/>
</dbReference>
<evidence type="ECO:0000313" key="10">
    <source>
        <dbReference type="EMBL" id="GFR47249.1"/>
    </source>
</evidence>
<evidence type="ECO:0000256" key="5">
    <source>
        <dbReference type="ARBA" id="ARBA00023295"/>
    </source>
</evidence>
<sequence length="1098" mass="116251">MRDLIKFVNMGRLSRNTANGLAYILALVVSMAMPPDVLGHGYLAVPLSRNMYSRLYDPDATKEYTPNQLSAGGVAVVSAGSTLTWPFGAYSVCGNRADDPNPRWMVPRPIQATYYEGDIINITIGITADHRGRFAFRLCPTTNVTNTCLNANWLTRADPVRPGDRYWYLTDKTRADGSALVTLQSLGGYSNVPTYTLRYRLPAGVTCDNCVLQWWWPTANSCTLPCVPEDPDFNPASGPNSCNVQKLGICGSSPALFPEEFWNCADIRILPRGAASSPPSPASPSPKPAPTAATPPTSFPPPSPSPKPSPPLLSPSPSPKAVMPPPAPNPSSPTTCSTTGYCAGKAAGLYANPCDSTCATYIQCGNDVTYLMTCGSGLVFNPGPKYCDWPYNYKCPAVSPSPSPAPSPVVSSPSPPPPKPSPSTNPSPSAASPPPKSPPPTPSPKPTSYPSPAPNSPPPAETPPPPIRLPPPSPSPLPPIRLPPPIPSPLPPIRLAPPSPSPLPPPVPNPSPTTCTTTGYCGGKAAGLYANPCDAACVTYIQCANDVTYLKTCGSGLVFNPGPKYCDWPYNYKCPAVSPSPAPSSSPSPLPSPSSSPAPPPLVRPSPPLLSRPSPPPTSSPAPNPSPSPTPSPGPNPSPSPSPTPAPPAGSYKVVGYLETWRWYQQGSVPPSLTAHLPKLTHINYAFISISYSPQYDTYYLDFTDPWADVGACLTGTGTCPASCLSLNATCGGSNLGMIPTVKTTGATCPTGCFNRGGGSSNRICNTVLSGMSWPLQACGHVAYVQNFISKSAPNVRVLLSVGGWYDSNYFSMATAPAYRSRFIDSIVDFMDLFKFDGVDFDWEYPGFEHGGQPPYGMSDYGSPDDVRDCSATTCTYGSRLQDGANYVAFLQDLRSRLNGRRSWRGQPFLMTMAGPSGTDKLNKMTLSSICAQLDWVNIMTYDLHGPWDTTTGHQSALSDPSGDPLTVSAVVAQYVARGCPKSKIVVGVPFYGRSFAGVQAGPDTTLPGYNQPFTGTAADPMPMQKTIAALGYRTVYENARNASYAYDATSKTFITYDNEAAVAAKAAYVKREGLAGVMAWALGQETPQLWTALTSGL</sequence>
<evidence type="ECO:0000256" key="1">
    <source>
        <dbReference type="ARBA" id="ARBA00009121"/>
    </source>
</evidence>
<dbReference type="InterPro" id="IPR036508">
    <property type="entry name" value="Chitin-bd_dom_sf"/>
</dbReference>
<dbReference type="InterPro" id="IPR017853">
    <property type="entry name" value="GH"/>
</dbReference>
<dbReference type="SUPFAM" id="SSF51445">
    <property type="entry name" value="(Trans)glycosidases"/>
    <property type="match status" value="1"/>
</dbReference>
<evidence type="ECO:0000256" key="6">
    <source>
        <dbReference type="RuleBase" id="RU000489"/>
    </source>
</evidence>
<dbReference type="Proteomes" id="UP001054857">
    <property type="component" value="Unassembled WGS sequence"/>
</dbReference>
<evidence type="ECO:0008006" key="12">
    <source>
        <dbReference type="Google" id="ProtNLM"/>
    </source>
</evidence>
<dbReference type="Gene3D" id="3.10.50.10">
    <property type="match status" value="1"/>
</dbReference>
<dbReference type="Pfam" id="PF00704">
    <property type="entry name" value="Glyco_hydro_18"/>
    <property type="match status" value="1"/>
</dbReference>
<feature type="domain" description="GH18" evidence="9">
    <location>
        <begin position="652"/>
        <end position="1098"/>
    </location>
</feature>
<dbReference type="InterPro" id="IPR001579">
    <property type="entry name" value="Glyco_hydro_18_chit_AS"/>
</dbReference>
<dbReference type="SUPFAM" id="SSF54556">
    <property type="entry name" value="Chitinase insertion domain"/>
    <property type="match status" value="1"/>
</dbReference>
<dbReference type="InterPro" id="IPR029070">
    <property type="entry name" value="Chitinase_insertion_sf"/>
</dbReference>
<evidence type="ECO:0000256" key="4">
    <source>
        <dbReference type="ARBA" id="ARBA00023157"/>
    </source>
</evidence>
<dbReference type="GO" id="GO:0004568">
    <property type="term" value="F:chitinase activity"/>
    <property type="evidence" value="ECO:0007669"/>
    <property type="project" value="TreeGrafter"/>
</dbReference>
<evidence type="ECO:0000313" key="11">
    <source>
        <dbReference type="Proteomes" id="UP001054857"/>
    </source>
</evidence>
<reference evidence="10 11" key="1">
    <citation type="journal article" date="2021" name="Sci. Rep.">
        <title>Genome sequencing of the multicellular alga Astrephomene provides insights into convergent evolution of germ-soma differentiation.</title>
        <authorList>
            <person name="Yamashita S."/>
            <person name="Yamamoto K."/>
            <person name="Matsuzaki R."/>
            <person name="Suzuki S."/>
            <person name="Yamaguchi H."/>
            <person name="Hirooka S."/>
            <person name="Minakuchi Y."/>
            <person name="Miyagishima S."/>
            <person name="Kawachi M."/>
            <person name="Toyoda A."/>
            <person name="Nozaki H."/>
        </authorList>
    </citation>
    <scope>NUCLEOTIDE SEQUENCE [LARGE SCALE GENOMIC DNA]</scope>
    <source>
        <strain evidence="10 11">NIES-4017</strain>
    </source>
</reference>
<evidence type="ECO:0000256" key="2">
    <source>
        <dbReference type="ARBA" id="ARBA00022669"/>
    </source>
</evidence>
<dbReference type="SMART" id="SM00636">
    <property type="entry name" value="Glyco_18"/>
    <property type="match status" value="1"/>
</dbReference>
<dbReference type="PANTHER" id="PTHR11177">
    <property type="entry name" value="CHITINASE"/>
    <property type="match status" value="1"/>
</dbReference>
<evidence type="ECO:0000256" key="3">
    <source>
        <dbReference type="ARBA" id="ARBA00022801"/>
    </source>
</evidence>
<feature type="domain" description="Chitin-binding type-2" evidence="8">
    <location>
        <begin position="339"/>
        <end position="397"/>
    </location>
</feature>
<keyword evidence="5 6" id="KW-0326">Glycosidase</keyword>
<comment type="similarity">
    <text evidence="1">Belongs to the glycosyl hydrolase 18 family. Chitinase class II subfamily.</text>
</comment>
<dbReference type="PANTHER" id="PTHR11177:SF317">
    <property type="entry name" value="CHITINASE 12-RELATED"/>
    <property type="match status" value="1"/>
</dbReference>
<keyword evidence="4" id="KW-1015">Disulfide bond</keyword>
<feature type="region of interest" description="Disordered" evidence="7">
    <location>
        <begin position="275"/>
        <end position="330"/>
    </location>
</feature>
<dbReference type="PROSITE" id="PS50940">
    <property type="entry name" value="CHIT_BIND_II"/>
    <property type="match status" value="2"/>
</dbReference>
<dbReference type="PROSITE" id="PS01095">
    <property type="entry name" value="GH18_1"/>
    <property type="match status" value="1"/>
</dbReference>
<feature type="domain" description="Chitin-binding type-2" evidence="8">
    <location>
        <begin position="518"/>
        <end position="576"/>
    </location>
</feature>
<feature type="region of interest" description="Disordered" evidence="7">
    <location>
        <begin position="581"/>
        <end position="648"/>
    </location>
</feature>
<organism evidence="10 11">
    <name type="scientific">Astrephomene gubernaculifera</name>
    <dbReference type="NCBI Taxonomy" id="47775"/>
    <lineage>
        <taxon>Eukaryota</taxon>
        <taxon>Viridiplantae</taxon>
        <taxon>Chlorophyta</taxon>
        <taxon>core chlorophytes</taxon>
        <taxon>Chlorophyceae</taxon>
        <taxon>CS clade</taxon>
        <taxon>Chlamydomonadales</taxon>
        <taxon>Astrephomenaceae</taxon>
        <taxon>Astrephomene</taxon>
    </lineage>
</organism>
<dbReference type="GO" id="GO:0005576">
    <property type="term" value="C:extracellular region"/>
    <property type="evidence" value="ECO:0007669"/>
    <property type="project" value="InterPro"/>
</dbReference>
<dbReference type="GO" id="GO:0008061">
    <property type="term" value="F:chitin binding"/>
    <property type="evidence" value="ECO:0007669"/>
    <property type="project" value="UniProtKB-KW"/>
</dbReference>
<proteinExistence type="inferred from homology"/>
<keyword evidence="11" id="KW-1185">Reference proteome</keyword>
<dbReference type="PRINTS" id="PR01217">
    <property type="entry name" value="PRICHEXTENSN"/>
</dbReference>
<evidence type="ECO:0000259" key="9">
    <source>
        <dbReference type="PROSITE" id="PS51910"/>
    </source>
</evidence>
<dbReference type="InterPro" id="IPR011583">
    <property type="entry name" value="Chitinase_II/V-like_cat"/>
</dbReference>
<evidence type="ECO:0000259" key="8">
    <source>
        <dbReference type="PROSITE" id="PS50940"/>
    </source>
</evidence>
<dbReference type="EMBL" id="BMAR01000017">
    <property type="protein sequence ID" value="GFR47249.1"/>
    <property type="molecule type" value="Genomic_DNA"/>
</dbReference>
<dbReference type="InterPro" id="IPR050314">
    <property type="entry name" value="Glycosyl_Hydrlase_18"/>
</dbReference>
<dbReference type="Pfam" id="PF01607">
    <property type="entry name" value="CBM_14"/>
    <property type="match status" value="2"/>
</dbReference>
<feature type="compositionally biased region" description="Pro residues" evidence="7">
    <location>
        <begin position="297"/>
        <end position="330"/>
    </location>
</feature>
<dbReference type="PROSITE" id="PS51910">
    <property type="entry name" value="GH18_2"/>
    <property type="match status" value="1"/>
</dbReference>
<dbReference type="InterPro" id="IPR004302">
    <property type="entry name" value="Cellulose/chitin-bd_N"/>
</dbReference>
<protein>
    <recommendedName>
        <fullName evidence="12">Chitinase</fullName>
    </recommendedName>
</protein>
<accession>A0AAD3DSF7</accession>
<dbReference type="InterPro" id="IPR002557">
    <property type="entry name" value="Chitin-bd_dom"/>
</dbReference>
<evidence type="ECO:0000256" key="7">
    <source>
        <dbReference type="SAM" id="MobiDB-lite"/>
    </source>
</evidence>
<name>A0AAD3DSF7_9CHLO</name>
<gene>
    <name evidence="10" type="ORF">Agub_g8935</name>
</gene>
<dbReference type="GO" id="GO:0006032">
    <property type="term" value="P:chitin catabolic process"/>
    <property type="evidence" value="ECO:0007669"/>
    <property type="project" value="TreeGrafter"/>
</dbReference>
<comment type="caution">
    <text evidence="10">The sequence shown here is derived from an EMBL/GenBank/DDBJ whole genome shotgun (WGS) entry which is preliminary data.</text>
</comment>
<dbReference type="SUPFAM" id="SSF57625">
    <property type="entry name" value="Invertebrate chitin-binding proteins"/>
    <property type="match status" value="2"/>
</dbReference>
<keyword evidence="2" id="KW-0147">Chitin-binding</keyword>
<keyword evidence="3 6" id="KW-0378">Hydrolase</keyword>
<feature type="compositionally biased region" description="Pro residues" evidence="7">
    <location>
        <begin position="278"/>
        <end position="289"/>
    </location>
</feature>
<dbReference type="SMART" id="SM00494">
    <property type="entry name" value="ChtBD2"/>
    <property type="match status" value="2"/>
</dbReference>
<dbReference type="AlphaFoldDB" id="A0AAD3DSF7"/>
<feature type="region of interest" description="Disordered" evidence="7">
    <location>
        <begin position="402"/>
        <end position="510"/>
    </location>
</feature>
<dbReference type="Pfam" id="PF03067">
    <property type="entry name" value="LPMO_10"/>
    <property type="match status" value="1"/>
</dbReference>